<protein>
    <recommendedName>
        <fullName evidence="2">Vacuolar protein sorting/targeting protein 10</fullName>
    </recommendedName>
    <alternativeName>
        <fullName evidence="13">Carboxypeptidase Y receptor</fullName>
    </alternativeName>
    <alternativeName>
        <fullName evidence="12 14">Sortilin VPS10</fullName>
    </alternativeName>
</protein>
<keyword evidence="4 17" id="KW-0732">Signal</keyword>
<dbReference type="Pfam" id="PF15902">
    <property type="entry name" value="Sortilin-Vps10"/>
    <property type="match status" value="3"/>
</dbReference>
<sequence>MRTHLGAGARMFLLVLSLLVWALPVLGGDPGVEITKFKSLPTKLFYFEDSENEGKSWKQADEVKDVTLLVEHPYDKAVAFAIGRDTTHYATYNRGESWQSFKSEHPATLSSKPLSFHATKPDWIIFQAQKCEKGKGHWPWGGSKTCYGESYYTTDMFHSELQPLLPYTTQCMFAHSEKEIEADDNLLLCVASPNMPDGVLGSLGEVWLRSVAQNKWPVQGMAPAPTLSSKPLSFHATKPDWIIFQAQKCEKGKGHWPWGGSKTCYGESYYTTDMFHSELQPLLPYTTQCMFAHSEKEIEADDNLLLCVASPNMPDEAGHSESRLYSSKNWFETKTYVDLGIGKYAKGVVGLGIVSKFMVVAVRSGAELQAREGDPMHMFVSTDGINWNQAQFPHSALPNLIENAYTIVDSSKHSIMVDILQSRRAGIGSLFTSSGEGKYFVESLQNTNRNARGIVDFEPLKGLEGVGIANIVSNKDDVVDNQADKKLQSVITFDDGSNWHYIDAPETDMEGNKYRCDSDYCALHVHGVTKSHNMGTVFSSTAPGFVMAVGSVGDYLLPYDDCDTFLSTDGGVSWKMIQEGAHKYEFGDQGSILVIADDEEPTDHVHYSYDGGNEWIKLDLGITMRVAVLTTIPDSTSQKFLALGQIPRKEAGKDGRYASVFLDFANLQTRQCKDSDFEKWYMRRNNNDECIMGHKQWYRRRKLDARCYVGNKFEDPVGHEDSCPCAEEDYECDFNFVRQDNKCVPAGPEIVPPGTCQNKDDTYMGSSGYRLIPGNTCDRNKGKKLDEKVKKQCGDAKPEDGKVSHVTHPFDSKIDRYLYFSESETILLHMADGTVWQSRNEGYSWSQVREDRKFLAITMHPNDKERAYLFTTDRIIIYTTDTGRTWQQMNLPMDPNSLGIPALDFHPTQSDWLIYTGSEGCADTISPNCHAKAFYTTNNGRDWQGIDTYVRTCTWARDEKLKIDERLILCESYKDKRGSQRSPDGNPLEFIAGRNYYRNKEKLFDNVVGSATFAEYLVVAELEGDRSQLRLQVSMDGKHFAEAQFPPIITLDNHAYTILESSTKALFVHMTMSAAKGAEFGTIFKSNSNGTYYGMSIENVNRNAAGYVDFEKMIGLDGIAVVNVVANPEDAEMSGKKKLQTRITHNDGGSWKRLIPPAKDSLGQEYDCRRTSCSLQLHGYTERRDPKATYSSPSAVGLMLGVGNVGEELAAYDDSDVFLTRDGGFTWEEVHKDAHMWEYGDSGTIIVLVNDEEPTDHVLYTLDEGLTWNTYSFGEKLRIETIQTVPQDTSRRFFLIGHSPSSGGKSKSTLVHLDFSAVQTRQCELKEDDPNHDDFELWSPSENRQEECLFGRQVLYRRRIRDRDCYIGEQLTQPQKIQKNCTCAPEDFECEFNYYRNSEGQCVLVDGAQPLAKDTEEEQCYVNGPSDGFWYERTAYRKIPYSSCVGGERPDQGPKHACPGLIGGGGKSGMFWATIALIPFAAAGLAGYWYMQKGGRAGGIRLDEHRAYRDNQVLATLASVPYFLLGLISVAWGAVERNLPSWARRDGGLGFRRGYETLPIDEDAEILGGYEDDEEV</sequence>
<evidence type="ECO:0000256" key="11">
    <source>
        <dbReference type="ARBA" id="ARBA00025569"/>
    </source>
</evidence>
<evidence type="ECO:0000256" key="1">
    <source>
        <dbReference type="ARBA" id="ARBA00004198"/>
    </source>
</evidence>
<dbReference type="STRING" id="1220162.K1VSW8"/>
<dbReference type="HOGENOM" id="CLU_000700_0_0_1"/>
<keyword evidence="9" id="KW-0675">Receptor</keyword>
<evidence type="ECO:0000256" key="17">
    <source>
        <dbReference type="SAM" id="SignalP"/>
    </source>
</evidence>
<organism evidence="19 20">
    <name type="scientific">Trichosporon asahii var. asahii (strain CBS 8904)</name>
    <name type="common">Yeast</name>
    <dbReference type="NCBI Taxonomy" id="1220162"/>
    <lineage>
        <taxon>Eukaryota</taxon>
        <taxon>Fungi</taxon>
        <taxon>Dikarya</taxon>
        <taxon>Basidiomycota</taxon>
        <taxon>Agaricomycotina</taxon>
        <taxon>Tremellomycetes</taxon>
        <taxon>Trichosporonales</taxon>
        <taxon>Trichosporonaceae</taxon>
        <taxon>Trichosporon</taxon>
    </lineage>
</organism>
<dbReference type="InterPro" id="IPR006581">
    <property type="entry name" value="VPS10"/>
</dbReference>
<dbReference type="SUPFAM" id="SSF110296">
    <property type="entry name" value="Oligoxyloglucan reducing end-specific cellobiohydrolase"/>
    <property type="match status" value="3"/>
</dbReference>
<evidence type="ECO:0000259" key="18">
    <source>
        <dbReference type="SMART" id="SM00602"/>
    </source>
</evidence>
<dbReference type="FunFam" id="2.10.70.80:FF:000001">
    <property type="entry name" value="Sortilin-related VPS10 domain-containing receptor 1"/>
    <property type="match status" value="1"/>
</dbReference>
<dbReference type="OMA" id="ATMSEFI"/>
<evidence type="ECO:0000256" key="2">
    <source>
        <dbReference type="ARBA" id="ARBA00015369"/>
    </source>
</evidence>
<feature type="transmembrane region" description="Helical" evidence="16">
    <location>
        <begin position="1512"/>
        <end position="1535"/>
    </location>
</feature>
<dbReference type="SMART" id="SM00602">
    <property type="entry name" value="VPS10"/>
    <property type="match status" value="2"/>
</dbReference>
<reference evidence="19 20" key="1">
    <citation type="journal article" date="2012" name="Eukaryot. Cell">
        <title>Genome sequence of the Trichosporon asahii environmental strain CBS 8904.</title>
        <authorList>
            <person name="Yang R.Y."/>
            <person name="Li H.T."/>
            <person name="Zhu H."/>
            <person name="Zhou G.P."/>
            <person name="Wang M."/>
            <person name="Wang L."/>
        </authorList>
    </citation>
    <scope>NUCLEOTIDE SEQUENCE [LARGE SCALE GENOMIC DNA]</scope>
    <source>
        <strain evidence="19 20">CBS 8904</strain>
    </source>
</reference>
<comment type="caution">
    <text evidence="19">The sequence shown here is derived from an EMBL/GenBank/DDBJ whole genome shotgun (WGS) entry which is preliminary data.</text>
</comment>
<dbReference type="Gene3D" id="3.30.60.270">
    <property type="match status" value="2"/>
</dbReference>
<accession>K1VSW8</accession>
<dbReference type="EMBL" id="AMBO01000363">
    <property type="protein sequence ID" value="EKC99757.1"/>
    <property type="molecule type" value="Genomic_DNA"/>
</dbReference>
<comment type="function">
    <text evidence="11">Functions as a sorting receptor in the Golgi compartment required for the intracellular sorting and delivery of soluble vacuolar proteins, like carboxypeptidase Y (CPY) and proteinase A. Executes multiple rounds of sorting by cycling between the late Golgi and a prevacuolar endosome-like compartment.</text>
</comment>
<keyword evidence="10" id="KW-0325">Glycoprotein</keyword>
<dbReference type="OrthoDB" id="443634at2759"/>
<dbReference type="PANTHER" id="PTHR12106">
    <property type="entry name" value="SORTILIN RELATED"/>
    <property type="match status" value="1"/>
</dbReference>
<dbReference type="Gene3D" id="2.10.70.80">
    <property type="match status" value="2"/>
</dbReference>
<proteinExistence type="predicted"/>
<comment type="subcellular location">
    <subcellularLocation>
        <location evidence="1">Golgi apparatus</location>
        <location evidence="1">trans-Golgi network membrane</location>
    </subcellularLocation>
    <subcellularLocation>
        <location evidence="15">Prevacuolar compartment membrane</location>
    </subcellularLocation>
</comment>
<evidence type="ECO:0000256" key="14">
    <source>
        <dbReference type="ARBA" id="ARBA00031902"/>
    </source>
</evidence>
<dbReference type="InParanoid" id="K1VSW8"/>
<keyword evidence="6 16" id="KW-1133">Transmembrane helix</keyword>
<dbReference type="GO" id="GO:0006896">
    <property type="term" value="P:Golgi to vacuole transport"/>
    <property type="evidence" value="ECO:0007669"/>
    <property type="project" value="TreeGrafter"/>
</dbReference>
<evidence type="ECO:0000256" key="12">
    <source>
        <dbReference type="ARBA" id="ARBA00031250"/>
    </source>
</evidence>
<evidence type="ECO:0000313" key="20">
    <source>
        <dbReference type="Proteomes" id="UP000006757"/>
    </source>
</evidence>
<dbReference type="FunCoup" id="K1VSW8">
    <property type="interactions" value="85"/>
</dbReference>
<dbReference type="Proteomes" id="UP000006757">
    <property type="component" value="Unassembled WGS sequence"/>
</dbReference>
<feature type="chain" id="PRO_5003852429" description="Vacuolar protein sorting/targeting protein 10" evidence="17">
    <location>
        <begin position="28"/>
        <end position="1576"/>
    </location>
</feature>
<evidence type="ECO:0000256" key="16">
    <source>
        <dbReference type="SAM" id="Phobius"/>
    </source>
</evidence>
<evidence type="ECO:0000313" key="19">
    <source>
        <dbReference type="EMBL" id="EKC99757.1"/>
    </source>
</evidence>
<evidence type="ECO:0000256" key="10">
    <source>
        <dbReference type="ARBA" id="ARBA00023180"/>
    </source>
</evidence>
<keyword evidence="3 16" id="KW-0812">Transmembrane</keyword>
<evidence type="ECO:0000256" key="7">
    <source>
        <dbReference type="ARBA" id="ARBA00023034"/>
    </source>
</evidence>
<keyword evidence="7" id="KW-0333">Golgi apparatus</keyword>
<dbReference type="CDD" id="cd15482">
    <property type="entry name" value="Sialidase_non-viral"/>
    <property type="match status" value="1"/>
</dbReference>
<dbReference type="InterPro" id="IPR050310">
    <property type="entry name" value="VPS10-sortilin"/>
</dbReference>
<dbReference type="PANTHER" id="PTHR12106:SF27">
    <property type="entry name" value="SORTILIN-RELATED RECEPTOR"/>
    <property type="match status" value="1"/>
</dbReference>
<name>K1VSW8_TRIAC</name>
<dbReference type="GO" id="GO:0016020">
    <property type="term" value="C:membrane"/>
    <property type="evidence" value="ECO:0007669"/>
    <property type="project" value="InterPro"/>
</dbReference>
<dbReference type="GO" id="GO:0005794">
    <property type="term" value="C:Golgi apparatus"/>
    <property type="evidence" value="ECO:0007669"/>
    <property type="project" value="UniProtKB-SubCell"/>
</dbReference>
<evidence type="ECO:0000256" key="4">
    <source>
        <dbReference type="ARBA" id="ARBA00022729"/>
    </source>
</evidence>
<dbReference type="Pfam" id="PF15901">
    <property type="entry name" value="Sortilin_C"/>
    <property type="match status" value="2"/>
</dbReference>
<feature type="signal peptide" evidence="17">
    <location>
        <begin position="1"/>
        <end position="27"/>
    </location>
</feature>
<evidence type="ECO:0000256" key="5">
    <source>
        <dbReference type="ARBA" id="ARBA00022737"/>
    </source>
</evidence>
<keyword evidence="20" id="KW-1185">Reference proteome</keyword>
<evidence type="ECO:0000256" key="13">
    <source>
        <dbReference type="ARBA" id="ARBA00031354"/>
    </source>
</evidence>
<evidence type="ECO:0000256" key="15">
    <source>
        <dbReference type="ARBA" id="ARBA00046293"/>
    </source>
</evidence>
<feature type="domain" description="VPS10" evidence="18">
    <location>
        <begin position="824"/>
        <end position="1463"/>
    </location>
</feature>
<keyword evidence="5" id="KW-0677">Repeat</keyword>
<dbReference type="Gene3D" id="2.130.10.10">
    <property type="entry name" value="YVTN repeat-like/Quinoprotein amine dehydrogenase"/>
    <property type="match status" value="2"/>
</dbReference>
<feature type="transmembrane region" description="Helical" evidence="16">
    <location>
        <begin position="1470"/>
        <end position="1491"/>
    </location>
</feature>
<dbReference type="GO" id="GO:0005829">
    <property type="term" value="C:cytosol"/>
    <property type="evidence" value="ECO:0007669"/>
    <property type="project" value="GOC"/>
</dbReference>
<dbReference type="InterPro" id="IPR015943">
    <property type="entry name" value="WD40/YVTN_repeat-like_dom_sf"/>
</dbReference>
<gene>
    <name evidence="19" type="ORF">A1Q2_05941</name>
</gene>
<dbReference type="GO" id="GO:0006895">
    <property type="term" value="P:Golgi to endosome transport"/>
    <property type="evidence" value="ECO:0007669"/>
    <property type="project" value="TreeGrafter"/>
</dbReference>
<dbReference type="GO" id="GO:0006623">
    <property type="term" value="P:protein targeting to vacuole"/>
    <property type="evidence" value="ECO:0007669"/>
    <property type="project" value="TreeGrafter"/>
</dbReference>
<dbReference type="InterPro" id="IPR031777">
    <property type="entry name" value="Sortilin_C"/>
</dbReference>
<evidence type="ECO:0000256" key="9">
    <source>
        <dbReference type="ARBA" id="ARBA00023170"/>
    </source>
</evidence>
<evidence type="ECO:0000256" key="8">
    <source>
        <dbReference type="ARBA" id="ARBA00023136"/>
    </source>
</evidence>
<evidence type="ECO:0000256" key="3">
    <source>
        <dbReference type="ARBA" id="ARBA00022692"/>
    </source>
</evidence>
<keyword evidence="8 16" id="KW-0472">Membrane</keyword>
<dbReference type="eggNOG" id="KOG3511">
    <property type="taxonomic scope" value="Eukaryota"/>
</dbReference>
<dbReference type="FunFam" id="3.30.60.270:FF:000005">
    <property type="entry name" value="Sortilin"/>
    <property type="match status" value="1"/>
</dbReference>
<dbReference type="InterPro" id="IPR031778">
    <property type="entry name" value="Sortilin_N"/>
</dbReference>
<feature type="domain" description="VPS10" evidence="18">
    <location>
        <begin position="162"/>
        <end position="798"/>
    </location>
</feature>
<evidence type="ECO:0000256" key="6">
    <source>
        <dbReference type="ARBA" id="ARBA00022989"/>
    </source>
</evidence>